<name>A0ABT3NXH6_9PROT</name>
<comment type="caution">
    <text evidence="2">The sequence shown here is derived from an EMBL/GenBank/DDBJ whole genome shotgun (WGS) entry which is preliminary data.</text>
</comment>
<keyword evidence="3" id="KW-1185">Reference proteome</keyword>
<organism evidence="2 3">
    <name type="scientific">Sabulicella glaciei</name>
    <dbReference type="NCBI Taxonomy" id="2984948"/>
    <lineage>
        <taxon>Bacteria</taxon>
        <taxon>Pseudomonadati</taxon>
        <taxon>Pseudomonadota</taxon>
        <taxon>Alphaproteobacteria</taxon>
        <taxon>Acetobacterales</taxon>
        <taxon>Acetobacteraceae</taxon>
        <taxon>Sabulicella</taxon>
    </lineage>
</organism>
<dbReference type="InterPro" id="IPR014030">
    <property type="entry name" value="Ketoacyl_synth_N"/>
</dbReference>
<dbReference type="SUPFAM" id="SSF53901">
    <property type="entry name" value="Thiolase-like"/>
    <property type="match status" value="1"/>
</dbReference>
<feature type="domain" description="Beta-ketoacyl synthase-like N-terminal" evidence="1">
    <location>
        <begin position="35"/>
        <end position="204"/>
    </location>
</feature>
<gene>
    <name evidence="2" type="ORF">OF850_14550</name>
</gene>
<dbReference type="Pfam" id="PF13723">
    <property type="entry name" value="Ketoacyl-synt_2"/>
    <property type="match status" value="1"/>
</dbReference>
<proteinExistence type="predicted"/>
<dbReference type="InterPro" id="IPR016039">
    <property type="entry name" value="Thiolase-like"/>
</dbReference>
<protein>
    <submittedName>
        <fullName evidence="2">Beta-ketoacyl synthase chain length factor</fullName>
    </submittedName>
</protein>
<dbReference type="Proteomes" id="UP001526430">
    <property type="component" value="Unassembled WGS sequence"/>
</dbReference>
<sequence length="263" mass="26619">MIRCTVHGLSVWGPGLSGWAASEAVLAGTVPWSEAECAVPAPALLSPTERRRAGATTRLALAAASEATEAEPDRAALETVFSSANGDGAVVGALMEALQGEEVALSPTQFHNSVHNAAAGYWHIAVGSTRPSLSLGGHDAAFGAGLLAAAATALVRGGPVLLCAYDVPMPAPLHGARPTAFPFAAALVLRPAEAPGARAVLELDPRPGTVPEAVPADALAALETGNPAARALPLLRALAARREASLRLAAGPESHLELRCLPC</sequence>
<evidence type="ECO:0000259" key="1">
    <source>
        <dbReference type="Pfam" id="PF13723"/>
    </source>
</evidence>
<evidence type="ECO:0000313" key="3">
    <source>
        <dbReference type="Proteomes" id="UP001526430"/>
    </source>
</evidence>
<evidence type="ECO:0000313" key="2">
    <source>
        <dbReference type="EMBL" id="MCW8086854.1"/>
    </source>
</evidence>
<dbReference type="EMBL" id="JAPFQI010000011">
    <property type="protein sequence ID" value="MCW8086854.1"/>
    <property type="molecule type" value="Genomic_DNA"/>
</dbReference>
<dbReference type="RefSeq" id="WP_301590980.1">
    <property type="nucleotide sequence ID" value="NZ_JAPFQI010000011.1"/>
</dbReference>
<reference evidence="2 3" key="1">
    <citation type="submission" date="2022-10" db="EMBL/GenBank/DDBJ databases">
        <title>Roseococcus glaciei nov., sp. nov., isolated from glacier.</title>
        <authorList>
            <person name="Liu Q."/>
            <person name="Xin Y.-H."/>
        </authorList>
    </citation>
    <scope>NUCLEOTIDE SEQUENCE [LARGE SCALE GENOMIC DNA]</scope>
    <source>
        <strain evidence="2 3">MDT2-1-1</strain>
    </source>
</reference>
<accession>A0ABT3NXH6</accession>